<reference evidence="2" key="1">
    <citation type="submission" date="2023-03" db="EMBL/GenBank/DDBJ databases">
        <title>Massive genome expansion in bonnet fungi (Mycena s.s.) driven by repeated elements and novel gene families across ecological guilds.</title>
        <authorList>
            <consortium name="Lawrence Berkeley National Laboratory"/>
            <person name="Harder C.B."/>
            <person name="Miyauchi S."/>
            <person name="Viragh M."/>
            <person name="Kuo A."/>
            <person name="Thoen E."/>
            <person name="Andreopoulos B."/>
            <person name="Lu D."/>
            <person name="Skrede I."/>
            <person name="Drula E."/>
            <person name="Henrissat B."/>
            <person name="Morin E."/>
            <person name="Kohler A."/>
            <person name="Barry K."/>
            <person name="LaButti K."/>
            <person name="Morin E."/>
            <person name="Salamov A."/>
            <person name="Lipzen A."/>
            <person name="Mereny Z."/>
            <person name="Hegedus B."/>
            <person name="Baldrian P."/>
            <person name="Stursova M."/>
            <person name="Weitz H."/>
            <person name="Taylor A."/>
            <person name="Grigoriev I.V."/>
            <person name="Nagy L.G."/>
            <person name="Martin F."/>
            <person name="Kauserud H."/>
        </authorList>
    </citation>
    <scope>NUCLEOTIDE SEQUENCE</scope>
    <source>
        <strain evidence="2">9144</strain>
    </source>
</reference>
<organism evidence="2 3">
    <name type="scientific">Mycena pura</name>
    <dbReference type="NCBI Taxonomy" id="153505"/>
    <lineage>
        <taxon>Eukaryota</taxon>
        <taxon>Fungi</taxon>
        <taxon>Dikarya</taxon>
        <taxon>Basidiomycota</taxon>
        <taxon>Agaricomycotina</taxon>
        <taxon>Agaricomycetes</taxon>
        <taxon>Agaricomycetidae</taxon>
        <taxon>Agaricales</taxon>
        <taxon>Marasmiineae</taxon>
        <taxon>Mycenaceae</taxon>
        <taxon>Mycena</taxon>
    </lineage>
</organism>
<name>A0AAD6USG9_9AGAR</name>
<sequence>MGCRVACESETRQGRGRGKVVLGPLEVPGQRHAGPAGRGFAGEFAAQLTNNGDFVGGHAAQEIDNPLRAFVECLALKKHAGRNGSKVLVECKTLKKYLAAARRRGRLLGCSPGSGTRAWKATGHRVTGPSPAKPQQTGRRKLVRKIDKSAGLIPGQFGSNKIHGSLGYIPGQFVHRLASELLIPQGESLGNRTEGIVVSGHPSRGFLAPKRIHGFHWCRI</sequence>
<gene>
    <name evidence="2" type="ORF">GGX14DRAFT_407355</name>
</gene>
<evidence type="ECO:0000313" key="2">
    <source>
        <dbReference type="EMBL" id="KAJ7191169.1"/>
    </source>
</evidence>
<proteinExistence type="predicted"/>
<keyword evidence="3" id="KW-1185">Reference proteome</keyword>
<dbReference type="AlphaFoldDB" id="A0AAD6USG9"/>
<dbReference type="EMBL" id="JARJCW010000136">
    <property type="protein sequence ID" value="KAJ7191169.1"/>
    <property type="molecule type" value="Genomic_DNA"/>
</dbReference>
<evidence type="ECO:0000313" key="3">
    <source>
        <dbReference type="Proteomes" id="UP001219525"/>
    </source>
</evidence>
<dbReference type="Proteomes" id="UP001219525">
    <property type="component" value="Unassembled WGS sequence"/>
</dbReference>
<protein>
    <submittedName>
        <fullName evidence="2">Uncharacterized protein</fullName>
    </submittedName>
</protein>
<accession>A0AAD6USG9</accession>
<feature type="region of interest" description="Disordered" evidence="1">
    <location>
        <begin position="116"/>
        <end position="137"/>
    </location>
</feature>
<comment type="caution">
    <text evidence="2">The sequence shown here is derived from an EMBL/GenBank/DDBJ whole genome shotgun (WGS) entry which is preliminary data.</text>
</comment>
<evidence type="ECO:0000256" key="1">
    <source>
        <dbReference type="SAM" id="MobiDB-lite"/>
    </source>
</evidence>